<dbReference type="EMBL" id="AY264778">
    <property type="protein sequence ID" value="AAP34139.1"/>
    <property type="molecule type" value="Genomic_DNA"/>
</dbReference>
<name>Q6WY95_BPT7</name>
<dbReference type="EMBL" id="MG833025">
    <property type="protein sequence ID" value="AVH85537.1"/>
    <property type="molecule type" value="Genomic_DNA"/>
</dbReference>
<evidence type="ECO:0000313" key="5">
    <source>
        <dbReference type="EMBL" id="QWY13948.1"/>
    </source>
</evidence>
<protein>
    <submittedName>
        <fullName evidence="1">Gene 4.1</fullName>
    </submittedName>
</protein>
<evidence type="ECO:0000313" key="3">
    <source>
        <dbReference type="EMBL" id="AVH85537.1"/>
    </source>
</evidence>
<evidence type="ECO:0000313" key="6">
    <source>
        <dbReference type="EMBL" id="QWY13998.1"/>
    </source>
</evidence>
<dbReference type="Proteomes" id="UP000693751">
    <property type="component" value="Segment"/>
</dbReference>
<evidence type="ECO:0000313" key="9">
    <source>
        <dbReference type="Proteomes" id="UP000244529"/>
    </source>
</evidence>
<evidence type="ECO:0000313" key="2">
    <source>
        <dbReference type="EMBL" id="AAP34139.1"/>
    </source>
</evidence>
<dbReference type="Proteomes" id="UP000001714">
    <property type="component" value="Segment"/>
</dbReference>
<dbReference type="Proteomes" id="UP000693767">
    <property type="component" value="Segment"/>
</dbReference>
<reference evidence="3 9" key="2">
    <citation type="submission" date="2018-01" db="EMBL/GenBank/DDBJ databases">
        <title>Viral Attenuation by Engineered Protein Fragmentation.</title>
        <authorList>
            <person name="Garry D.J."/>
            <person name="Molineux I.J."/>
            <person name="Ellington A.D."/>
            <person name="Bull J.J."/>
        </authorList>
    </citation>
    <scope>NUCLEOTIDE SEQUENCE [LARGE SCALE GENOMIC DNA]</scope>
    <source>
        <strain evidence="3 9">T7Del1revsplitRNAP</strain>
    </source>
</reference>
<organism evidence="8">
    <name type="scientific">Escherichia phage T7</name>
    <name type="common">Bacteriophage T7</name>
    <dbReference type="NCBI Taxonomy" id="10760"/>
    <lineage>
        <taxon>Viruses</taxon>
        <taxon>Duplodnaviria</taxon>
        <taxon>Heunggongvirae</taxon>
        <taxon>Uroviricota</taxon>
        <taxon>Caudoviricetes</taxon>
        <taxon>Autographivirales</taxon>
        <taxon>Autotranscriptaviridae</taxon>
        <taxon>Studiervirinae</taxon>
        <taxon>Teseptimavirus</taxon>
        <taxon>Teseptimavirus T7</taxon>
    </lineage>
</organism>
<dbReference type="EMBL" id="AY264777">
    <property type="protein sequence ID" value="AAP34086.1"/>
    <property type="molecule type" value="Genomic_DNA"/>
</dbReference>
<dbReference type="EMBL" id="MZ318362">
    <property type="protein sequence ID" value="QWY13948.1"/>
    <property type="molecule type" value="Genomic_DNA"/>
</dbReference>
<sequence length="40" mass="4397">MGTRCSLTDTRSATYARSGLLVMKTLKRGLQNGNPQEVNQ</sequence>
<dbReference type="Proteomes" id="UP000001716">
    <property type="component" value="Genome"/>
</dbReference>
<evidence type="ECO:0000313" key="8">
    <source>
        <dbReference type="Proteomes" id="UP000001716"/>
    </source>
</evidence>
<dbReference type="EMBL" id="MZ318361">
    <property type="protein sequence ID" value="QWY13897.1"/>
    <property type="molecule type" value="Genomic_DNA"/>
</dbReference>
<dbReference type="SMR" id="Q6WY95"/>
<dbReference type="EMBL" id="AY264774">
    <property type="protein sequence ID" value="AAP33930.1"/>
    <property type="molecule type" value="Genomic_DNA"/>
</dbReference>
<proteinExistence type="predicted"/>
<dbReference type="RefSeq" id="NP_041976.1">
    <property type="nucleotide sequence ID" value="NC_001604.1"/>
</dbReference>
<accession>A0A2P0ZKQ3</accession>
<evidence type="ECO:0000313" key="7">
    <source>
        <dbReference type="Proteomes" id="UP000001714"/>
    </source>
</evidence>
<gene>
    <name evidence="3" type="ORF">mT7_p23</name>
    <name evidence="5" type="ORF">T7delholinF10_23</name>
    <name evidence="4" type="ORF">T7delholinF1_23</name>
    <name evidence="6" type="ORF">T7delholinF20_23</name>
</gene>
<reference evidence="7 8" key="1">
    <citation type="journal article" date="2003" name="J. Mol. Evol.">
        <title>Experimental evolution yields hundreds of mutations in a functional viral genome.</title>
        <authorList>
            <person name="Bull J.J."/>
            <person name="Badgett M.R."/>
            <person name="Rokyta D."/>
            <person name="Molineux I.J."/>
        </authorList>
    </citation>
    <scope>NUCLEOTIDE SEQUENCE</scope>
    <source>
        <strain evidence="1">P</strain>
        <strain evidence="2">P82</strain>
    </source>
</reference>
<accession>Q6WY95</accession>
<evidence type="ECO:0000313" key="4">
    <source>
        <dbReference type="EMBL" id="QWY13897.1"/>
    </source>
</evidence>
<dbReference type="Proteomes" id="UP000693736">
    <property type="component" value="Genome"/>
</dbReference>
<evidence type="ECO:0000313" key="1">
    <source>
        <dbReference type="EMBL" id="AAP34086.1"/>
    </source>
</evidence>
<dbReference type="EMBL" id="MZ318363">
    <property type="protein sequence ID" value="QWY13998.1"/>
    <property type="molecule type" value="Genomic_DNA"/>
</dbReference>
<organismHost>
    <name type="scientific">Escherichia coli</name>
    <dbReference type="NCBI Taxonomy" id="562"/>
</organismHost>
<dbReference type="Proteomes" id="UP000244529">
    <property type="component" value="Segment"/>
</dbReference>
<reference evidence="4" key="3">
    <citation type="submission" date="2021-05" db="EMBL/GenBank/DDBJ databases">
        <authorList>
            <person name="Xu H."/>
        </authorList>
    </citation>
    <scope>NUCLEOTIDE SEQUENCE</scope>
    <source>
        <strain evidence="4">T7_del_holin_F1</strain>
        <strain evidence="5">T7_del_holin_F10</strain>
        <strain evidence="6">T7_del_holin_F20</strain>
    </source>
</reference>
<dbReference type="Proteomes" id="UP000001717">
    <property type="component" value="Segment"/>
</dbReference>
<dbReference type="KEGG" id="vg:1261047"/>